<dbReference type="PROSITE" id="PS51154">
    <property type="entry name" value="MACRO"/>
    <property type="match status" value="1"/>
</dbReference>
<dbReference type="Gene3D" id="3.40.220.10">
    <property type="entry name" value="Leucine Aminopeptidase, subunit E, domain 1"/>
    <property type="match status" value="1"/>
</dbReference>
<evidence type="ECO:0000313" key="3">
    <source>
        <dbReference type="Proteomes" id="UP001353858"/>
    </source>
</evidence>
<feature type="domain" description="Macro" evidence="1">
    <location>
        <begin position="57"/>
        <end position="232"/>
    </location>
</feature>
<evidence type="ECO:0000259" key="1">
    <source>
        <dbReference type="PROSITE" id="PS51154"/>
    </source>
</evidence>
<protein>
    <recommendedName>
        <fullName evidence="1">Macro domain-containing protein</fullName>
    </recommendedName>
</protein>
<dbReference type="PANTHER" id="PTHR11106:SF27">
    <property type="entry name" value="MACRO DOMAIN-CONTAINING PROTEIN"/>
    <property type="match status" value="1"/>
</dbReference>
<comment type="caution">
    <text evidence="2">The sequence shown here is derived from an EMBL/GenBank/DDBJ whole genome shotgun (WGS) entry which is preliminary data.</text>
</comment>
<dbReference type="GO" id="GO:0005654">
    <property type="term" value="C:nucleoplasm"/>
    <property type="evidence" value="ECO:0007669"/>
    <property type="project" value="TreeGrafter"/>
</dbReference>
<dbReference type="GO" id="GO:0042278">
    <property type="term" value="P:purine nucleoside metabolic process"/>
    <property type="evidence" value="ECO:0007669"/>
    <property type="project" value="TreeGrafter"/>
</dbReference>
<dbReference type="NCBIfam" id="NF001664">
    <property type="entry name" value="PRK00431.1-6"/>
    <property type="match status" value="1"/>
</dbReference>
<dbReference type="Proteomes" id="UP001353858">
    <property type="component" value="Unassembled WGS sequence"/>
</dbReference>
<dbReference type="InterPro" id="IPR043472">
    <property type="entry name" value="Macro_dom-like"/>
</dbReference>
<organism evidence="2 3">
    <name type="scientific">Aquatica leii</name>
    <dbReference type="NCBI Taxonomy" id="1421715"/>
    <lineage>
        <taxon>Eukaryota</taxon>
        <taxon>Metazoa</taxon>
        <taxon>Ecdysozoa</taxon>
        <taxon>Arthropoda</taxon>
        <taxon>Hexapoda</taxon>
        <taxon>Insecta</taxon>
        <taxon>Pterygota</taxon>
        <taxon>Neoptera</taxon>
        <taxon>Endopterygota</taxon>
        <taxon>Coleoptera</taxon>
        <taxon>Polyphaga</taxon>
        <taxon>Elateriformia</taxon>
        <taxon>Elateroidea</taxon>
        <taxon>Lampyridae</taxon>
        <taxon>Luciolinae</taxon>
        <taxon>Aquatica</taxon>
    </lineage>
</organism>
<dbReference type="PANTHER" id="PTHR11106">
    <property type="entry name" value="GANGLIOSIDE INDUCED DIFFERENTIATION ASSOCIATED PROTEIN 2-RELATED"/>
    <property type="match status" value="1"/>
</dbReference>
<dbReference type="GO" id="GO:0140291">
    <property type="term" value="P:peptidyl-glutamate ADP-deribosylation"/>
    <property type="evidence" value="ECO:0007669"/>
    <property type="project" value="TreeGrafter"/>
</dbReference>
<reference evidence="3" key="1">
    <citation type="submission" date="2023-01" db="EMBL/GenBank/DDBJ databases">
        <title>Key to firefly adult light organ development and bioluminescence: homeobox transcription factors regulate luciferase expression and transportation to peroxisome.</title>
        <authorList>
            <person name="Fu X."/>
        </authorList>
    </citation>
    <scope>NUCLEOTIDE SEQUENCE [LARGE SCALE GENOMIC DNA]</scope>
</reference>
<dbReference type="CDD" id="cd02908">
    <property type="entry name" value="Macro_OAADPr_deacetylase"/>
    <property type="match status" value="1"/>
</dbReference>
<accession>A0AAN7SEX8</accession>
<sequence>MASWELDKENFLSMSFGEKRKLYKSSKYVELKDIPTWKQYADKHKLVEPIPINAQYKINPSLNQALVSKVSMFVGDITTLEVDVITNAANSSLLGGGGVDGAIHRAAGPALKLECQSLHGCETGNAKITGGYKLPAKYVIHTVGPQGEKPNLLSNCYRNSLGIMKEFGFKTIAFPCISTGIYGYPLIPAAHIAAFEVRNHLEKFLDVVERVIFCLFSEEDEKVYQGILQTYFPLH</sequence>
<dbReference type="SUPFAM" id="SSF52949">
    <property type="entry name" value="Macro domain-like"/>
    <property type="match status" value="1"/>
</dbReference>
<name>A0AAN7SEX8_9COLE</name>
<proteinExistence type="predicted"/>
<dbReference type="SMART" id="SM00506">
    <property type="entry name" value="A1pp"/>
    <property type="match status" value="1"/>
</dbReference>
<evidence type="ECO:0000313" key="2">
    <source>
        <dbReference type="EMBL" id="KAK4875594.1"/>
    </source>
</evidence>
<dbReference type="GO" id="GO:0006974">
    <property type="term" value="P:DNA damage response"/>
    <property type="evidence" value="ECO:0007669"/>
    <property type="project" value="TreeGrafter"/>
</dbReference>
<dbReference type="AlphaFoldDB" id="A0AAN7SEX8"/>
<keyword evidence="3" id="KW-1185">Reference proteome</keyword>
<dbReference type="GO" id="GO:0140293">
    <property type="term" value="F:ADP-ribosylglutamate hydrolase activity"/>
    <property type="evidence" value="ECO:0007669"/>
    <property type="project" value="TreeGrafter"/>
</dbReference>
<gene>
    <name evidence="2" type="ORF">RN001_012016</name>
</gene>
<dbReference type="EMBL" id="JARPUR010000005">
    <property type="protein sequence ID" value="KAK4875594.1"/>
    <property type="molecule type" value="Genomic_DNA"/>
</dbReference>
<dbReference type="InterPro" id="IPR002589">
    <property type="entry name" value="Macro_dom"/>
</dbReference>
<dbReference type="Pfam" id="PF01661">
    <property type="entry name" value="Macro"/>
    <property type="match status" value="1"/>
</dbReference>